<keyword evidence="1" id="KW-0472">Membrane</keyword>
<protein>
    <submittedName>
        <fullName evidence="2">Uncharacterized protein</fullName>
    </submittedName>
</protein>
<keyword evidence="1" id="KW-1133">Transmembrane helix</keyword>
<dbReference type="AlphaFoldDB" id="A0A011VV06"/>
<sequence length="194" mass="22635">MKKCLPLNKESSVILVSVIVIIILVIAILWIRYSDPPYTTDYKGEFVNSAGDKYKVEIIKSRDDPDHSHLDIRKDEFRYVSLYHLNYNKPKEALPQDIRFIDMSKNSYIAWIYQKDGSEMIIYPNVPYVLFYLDSEITDLNALDMCAINEIEQSNALDSLPDADIHKAKWENYFSRLKQEYEESTDTSSKEDSV</sequence>
<proteinExistence type="predicted"/>
<name>A0A011VV06_RUMAL</name>
<dbReference type="PATRIC" id="fig|1341156.4.peg.3587"/>
<gene>
    <name evidence="2" type="ORF">RASY3_12810</name>
</gene>
<organism evidence="2 3">
    <name type="scientific">Ruminococcus albus SY3</name>
    <dbReference type="NCBI Taxonomy" id="1341156"/>
    <lineage>
        <taxon>Bacteria</taxon>
        <taxon>Bacillati</taxon>
        <taxon>Bacillota</taxon>
        <taxon>Clostridia</taxon>
        <taxon>Eubacteriales</taxon>
        <taxon>Oscillospiraceae</taxon>
        <taxon>Ruminococcus</taxon>
    </lineage>
</organism>
<keyword evidence="3" id="KW-1185">Reference proteome</keyword>
<dbReference type="EMBL" id="JEOB01000004">
    <property type="protein sequence ID" value="EXM38413.1"/>
    <property type="molecule type" value="Genomic_DNA"/>
</dbReference>
<comment type="caution">
    <text evidence="2">The sequence shown here is derived from an EMBL/GenBank/DDBJ whole genome shotgun (WGS) entry which is preliminary data.</text>
</comment>
<feature type="transmembrane region" description="Helical" evidence="1">
    <location>
        <begin position="12"/>
        <end position="33"/>
    </location>
</feature>
<dbReference type="Proteomes" id="UP000021369">
    <property type="component" value="Unassembled WGS sequence"/>
</dbReference>
<reference evidence="2 3" key="1">
    <citation type="submission" date="2013-06" db="EMBL/GenBank/DDBJ databases">
        <title>Rumen cellulosomics: divergent fiber-degrading strategies revealed by comparative genome-wide analysis of six Ruminococcal strains.</title>
        <authorList>
            <person name="Dassa B."/>
            <person name="Borovok I."/>
            <person name="Lamed R."/>
            <person name="Flint H."/>
            <person name="Yeoman C.J."/>
            <person name="White B."/>
            <person name="Bayer E.A."/>
        </authorList>
    </citation>
    <scope>NUCLEOTIDE SEQUENCE [LARGE SCALE GENOMIC DNA]</scope>
    <source>
        <strain evidence="2 3">SY3</strain>
    </source>
</reference>
<evidence type="ECO:0000256" key="1">
    <source>
        <dbReference type="SAM" id="Phobius"/>
    </source>
</evidence>
<evidence type="ECO:0000313" key="3">
    <source>
        <dbReference type="Proteomes" id="UP000021369"/>
    </source>
</evidence>
<accession>A0A011VV06</accession>
<keyword evidence="1" id="KW-0812">Transmembrane</keyword>
<evidence type="ECO:0000313" key="2">
    <source>
        <dbReference type="EMBL" id="EXM38413.1"/>
    </source>
</evidence>